<dbReference type="SMART" id="SM00382">
    <property type="entry name" value="AAA"/>
    <property type="match status" value="1"/>
</dbReference>
<evidence type="ECO:0000256" key="3">
    <source>
        <dbReference type="ARBA" id="ARBA00022741"/>
    </source>
</evidence>
<feature type="compositionally biased region" description="Basic and acidic residues" evidence="5">
    <location>
        <begin position="234"/>
        <end position="247"/>
    </location>
</feature>
<proteinExistence type="inferred from homology"/>
<dbReference type="GO" id="GO:0005524">
    <property type="term" value="F:ATP binding"/>
    <property type="evidence" value="ECO:0007669"/>
    <property type="project" value="UniProtKB-KW"/>
</dbReference>
<evidence type="ECO:0000313" key="7">
    <source>
        <dbReference type="EMBL" id="MFC3913088.1"/>
    </source>
</evidence>
<dbReference type="RefSeq" id="WP_377151323.1">
    <property type="nucleotide sequence ID" value="NZ_JBHSAF010000005.1"/>
</dbReference>
<dbReference type="InterPro" id="IPR003439">
    <property type="entry name" value="ABC_transporter-like_ATP-bd"/>
</dbReference>
<dbReference type="InterPro" id="IPR047748">
    <property type="entry name" value="AztA-like"/>
</dbReference>
<dbReference type="PROSITE" id="PS50893">
    <property type="entry name" value="ABC_TRANSPORTER_2"/>
    <property type="match status" value="1"/>
</dbReference>
<dbReference type="NCBIfam" id="NF040873">
    <property type="entry name" value="AztA"/>
    <property type="match status" value="1"/>
</dbReference>
<dbReference type="InterPro" id="IPR017871">
    <property type="entry name" value="ABC_transporter-like_CS"/>
</dbReference>
<evidence type="ECO:0000313" key="8">
    <source>
        <dbReference type="Proteomes" id="UP001595692"/>
    </source>
</evidence>
<reference evidence="8" key="1">
    <citation type="journal article" date="2019" name="Int. J. Syst. Evol. Microbiol.">
        <title>The Global Catalogue of Microorganisms (GCM) 10K type strain sequencing project: providing services to taxonomists for standard genome sequencing and annotation.</title>
        <authorList>
            <consortium name="The Broad Institute Genomics Platform"/>
            <consortium name="The Broad Institute Genome Sequencing Center for Infectious Disease"/>
            <person name="Wu L."/>
            <person name="Ma J."/>
        </authorList>
    </citation>
    <scope>NUCLEOTIDE SEQUENCE [LARGE SCALE GENOMIC DNA]</scope>
    <source>
        <strain evidence="8">CCUG 54939</strain>
    </source>
</reference>
<dbReference type="PANTHER" id="PTHR42734:SF5">
    <property type="entry name" value="IRON TRANSPORT SYSTEM ATP-BINDING PROTEIN HI_0361-RELATED"/>
    <property type="match status" value="1"/>
</dbReference>
<feature type="region of interest" description="Disordered" evidence="5">
    <location>
        <begin position="224"/>
        <end position="247"/>
    </location>
</feature>
<sequence length="247" mass="26974">MLHFHNLTLGYARHPVVHHLHGQVPAGSLLAVIGPNGGGKSTLLKGILGQLPPLEGRIELHIPRNRIGYLPQQSRIDRQFPVTVREVVAMGLWQHCGLFGRLAHAQRHKIEGALERVGLAGMADASLDALSGGQLQRALFARLSLQDAPLMLLDEPFSAIDTQTSEDLLALLREWQAAGKTLIAVLHDMHQVSRHFPQAMLLARDVIAWGATDAVVTEANLNRARGLPTAPNPDARECHRTTPEHTS</sequence>
<evidence type="ECO:0000256" key="4">
    <source>
        <dbReference type="ARBA" id="ARBA00022840"/>
    </source>
</evidence>
<feature type="domain" description="ABC transporter" evidence="6">
    <location>
        <begin position="2"/>
        <end position="229"/>
    </location>
</feature>
<keyword evidence="8" id="KW-1185">Reference proteome</keyword>
<evidence type="ECO:0000256" key="5">
    <source>
        <dbReference type="SAM" id="MobiDB-lite"/>
    </source>
</evidence>
<gene>
    <name evidence="7" type="primary">aztA</name>
    <name evidence="7" type="ORF">ACFOSS_06350</name>
</gene>
<protein>
    <submittedName>
        <fullName evidence="7">Zinc ABC transporter ATP-binding protein AztA</fullName>
    </submittedName>
</protein>
<keyword evidence="2" id="KW-0813">Transport</keyword>
<keyword evidence="4 7" id="KW-0067">ATP-binding</keyword>
<dbReference type="InterPro" id="IPR027417">
    <property type="entry name" value="P-loop_NTPase"/>
</dbReference>
<dbReference type="InterPro" id="IPR050153">
    <property type="entry name" value="Metal_Ion_Import_ABC"/>
</dbReference>
<dbReference type="SUPFAM" id="SSF52540">
    <property type="entry name" value="P-loop containing nucleoside triphosphate hydrolases"/>
    <property type="match status" value="1"/>
</dbReference>
<evidence type="ECO:0000256" key="1">
    <source>
        <dbReference type="ARBA" id="ARBA00005417"/>
    </source>
</evidence>
<evidence type="ECO:0000259" key="6">
    <source>
        <dbReference type="PROSITE" id="PS50893"/>
    </source>
</evidence>
<name>A0ABV8CM09_9GAMM</name>
<dbReference type="InterPro" id="IPR003593">
    <property type="entry name" value="AAA+_ATPase"/>
</dbReference>
<dbReference type="Gene3D" id="3.40.50.300">
    <property type="entry name" value="P-loop containing nucleotide triphosphate hydrolases"/>
    <property type="match status" value="1"/>
</dbReference>
<comment type="similarity">
    <text evidence="1">Belongs to the ABC transporter superfamily.</text>
</comment>
<dbReference type="PROSITE" id="PS00211">
    <property type="entry name" value="ABC_TRANSPORTER_1"/>
    <property type="match status" value="1"/>
</dbReference>
<dbReference type="PANTHER" id="PTHR42734">
    <property type="entry name" value="METAL TRANSPORT SYSTEM ATP-BINDING PROTEIN TM_0124-RELATED"/>
    <property type="match status" value="1"/>
</dbReference>
<dbReference type="Proteomes" id="UP001595692">
    <property type="component" value="Unassembled WGS sequence"/>
</dbReference>
<evidence type="ECO:0000256" key="2">
    <source>
        <dbReference type="ARBA" id="ARBA00022448"/>
    </source>
</evidence>
<organism evidence="7 8">
    <name type="scientific">Pseudaeromonas sharmana</name>
    <dbReference type="NCBI Taxonomy" id="328412"/>
    <lineage>
        <taxon>Bacteria</taxon>
        <taxon>Pseudomonadati</taxon>
        <taxon>Pseudomonadota</taxon>
        <taxon>Gammaproteobacteria</taxon>
        <taxon>Aeromonadales</taxon>
        <taxon>Aeromonadaceae</taxon>
        <taxon>Pseudaeromonas</taxon>
    </lineage>
</organism>
<dbReference type="Pfam" id="PF00005">
    <property type="entry name" value="ABC_tran"/>
    <property type="match status" value="1"/>
</dbReference>
<dbReference type="EMBL" id="JBHSAF010000005">
    <property type="protein sequence ID" value="MFC3913088.1"/>
    <property type="molecule type" value="Genomic_DNA"/>
</dbReference>
<dbReference type="CDD" id="cd03235">
    <property type="entry name" value="ABC_Metallic_Cations"/>
    <property type="match status" value="1"/>
</dbReference>
<keyword evidence="3" id="KW-0547">Nucleotide-binding</keyword>
<accession>A0ABV8CM09</accession>
<comment type="caution">
    <text evidence="7">The sequence shown here is derived from an EMBL/GenBank/DDBJ whole genome shotgun (WGS) entry which is preliminary data.</text>
</comment>